<name>A0A5N7BI89_9EURO</name>
<dbReference type="AlphaFoldDB" id="A0A5N7BI89"/>
<dbReference type="PANTHER" id="PTHR37540:SF9">
    <property type="entry name" value="ZN(2)-C6 FUNGAL-TYPE DOMAIN-CONTAINING PROTEIN"/>
    <property type="match status" value="1"/>
</dbReference>
<proteinExistence type="predicted"/>
<dbReference type="Proteomes" id="UP000326198">
    <property type="component" value="Unassembled WGS sequence"/>
</dbReference>
<dbReference type="PANTHER" id="PTHR37540">
    <property type="entry name" value="TRANSCRIPTION FACTOR (ACR-2), PUTATIVE-RELATED-RELATED"/>
    <property type="match status" value="1"/>
</dbReference>
<dbReference type="EMBL" id="ML736170">
    <property type="protein sequence ID" value="KAE8381499.1"/>
    <property type="molecule type" value="Genomic_DNA"/>
</dbReference>
<evidence type="ECO:0000313" key="1">
    <source>
        <dbReference type="EMBL" id="KAE8381499.1"/>
    </source>
</evidence>
<protein>
    <submittedName>
        <fullName evidence="1">Uncharacterized protein</fullName>
    </submittedName>
</protein>
<gene>
    <name evidence="1" type="ORF">BDV26DRAFT_255307</name>
</gene>
<sequence length="487" mass="53627">MPFEFINNNDLDNTTRKRIRSRAALGKNKGKKISRPSRKDLLATATNAVLRVPLTIGDISKAKREVERIERPLDDGLLFPGLLPGEPKGLAKNVILFISSMGFSSELDGGLDYAGLGTPTCVQFMFVDEACFHSTMATALLSFDSLVSKPYGKMQALRHASHTFRLVNQKLCSQSAVTDLTIAAVVSMAQYEYHQKRYQQGSAHVQGLWQIAQLRGGVSNLATNPSGLGQKVLRVDLEYALQLGSPTLFRLEEAKMGCKTVTQFPSVCQKSDHLLHHLDLGQWPYTALSANCRDLYFDMLYLASLLNSSISGITPKMNAIELHQDILLLGYRLVDLRPVGSPLGTSSLQNKVYLALTSFLMTLLRGWNGRVVQNDLLSQLLLAEVQQTPSAGQDGHETLLWLLFIGAASSGLWKHPAWVSTTKHVLQGLEDKSWDGVKKILTGFPWVNSIHDIAGQELWCHSQDTHSVVTNTISTSETSTVARIAIA</sequence>
<dbReference type="OrthoDB" id="4158087at2759"/>
<evidence type="ECO:0000313" key="2">
    <source>
        <dbReference type="Proteomes" id="UP000326198"/>
    </source>
</evidence>
<reference evidence="1 2" key="1">
    <citation type="submission" date="2019-04" db="EMBL/GenBank/DDBJ databases">
        <title>Friends and foes A comparative genomics studyof 23 Aspergillus species from section Flavi.</title>
        <authorList>
            <consortium name="DOE Joint Genome Institute"/>
            <person name="Kjaerbolling I."/>
            <person name="Vesth T."/>
            <person name="Frisvad J.C."/>
            <person name="Nybo J.L."/>
            <person name="Theobald S."/>
            <person name="Kildgaard S."/>
            <person name="Isbrandt T."/>
            <person name="Kuo A."/>
            <person name="Sato A."/>
            <person name="Lyhne E.K."/>
            <person name="Kogle M.E."/>
            <person name="Wiebenga A."/>
            <person name="Kun R.S."/>
            <person name="Lubbers R.J."/>
            <person name="Makela M.R."/>
            <person name="Barry K."/>
            <person name="Chovatia M."/>
            <person name="Clum A."/>
            <person name="Daum C."/>
            <person name="Haridas S."/>
            <person name="He G."/>
            <person name="LaButti K."/>
            <person name="Lipzen A."/>
            <person name="Mondo S."/>
            <person name="Riley R."/>
            <person name="Salamov A."/>
            <person name="Simmons B.A."/>
            <person name="Magnuson J.K."/>
            <person name="Henrissat B."/>
            <person name="Mortensen U.H."/>
            <person name="Larsen T.O."/>
            <person name="Devries R.P."/>
            <person name="Grigoriev I.V."/>
            <person name="Machida M."/>
            <person name="Baker S.E."/>
            <person name="Andersen M.R."/>
        </authorList>
    </citation>
    <scope>NUCLEOTIDE SEQUENCE [LARGE SCALE GENOMIC DNA]</scope>
    <source>
        <strain evidence="1 2">IBT 29228</strain>
    </source>
</reference>
<accession>A0A5N7BI89</accession>
<keyword evidence="2" id="KW-1185">Reference proteome</keyword>
<organism evidence="1 2">
    <name type="scientific">Aspergillus bertholletiae</name>
    <dbReference type="NCBI Taxonomy" id="1226010"/>
    <lineage>
        <taxon>Eukaryota</taxon>
        <taxon>Fungi</taxon>
        <taxon>Dikarya</taxon>
        <taxon>Ascomycota</taxon>
        <taxon>Pezizomycotina</taxon>
        <taxon>Eurotiomycetes</taxon>
        <taxon>Eurotiomycetidae</taxon>
        <taxon>Eurotiales</taxon>
        <taxon>Aspergillaceae</taxon>
        <taxon>Aspergillus</taxon>
        <taxon>Aspergillus subgen. Circumdati</taxon>
    </lineage>
</organism>